<keyword evidence="3" id="KW-1185">Reference proteome</keyword>
<sequence length="436" mass="46962">MRRFFSPFAILWLGLGVGLNFIEQDTIAAVAVSVAGIAHSSVGFITHGGRRISAPGVYMLGTGLFGYYSTLYLIVNPVFGPLPYLLAAVNILFFGQVLNYYLSWKPRDRDTPPQCDDVDPRIASWGKWLGLFVAAAGVVLSARGFTEPPLAEAAAFVGIILYGVAAFRDPSRNGLVSYLIFGAAVLAYMTYVFTGFGRLNLGALGIAVVTTVAQRWRGRLMKIGLIVILGPALMYLAQNRANFAASLNPSGQKETGLESVVGPMMRFSQLIGMEWAGNLPHTWGSSFSTSAVALVPRAIWPDKPIGFGAELATLFAPELAGTGHSEAALFAGEWLFNFGIIGVLASIPLIGFAVNWLDTKWTAAEALPMTERRHLLKAVALTILSAGLLDLVWGGSFTYASREGSRLLIILILFAVLALDKRAREKKLRPALPLPP</sequence>
<feature type="transmembrane region" description="Helical" evidence="1">
    <location>
        <begin position="26"/>
        <end position="45"/>
    </location>
</feature>
<comment type="caution">
    <text evidence="2">The sequence shown here is derived from an EMBL/GenBank/DDBJ whole genome shotgun (WGS) entry which is preliminary data.</text>
</comment>
<proteinExistence type="predicted"/>
<name>A0ABU0PJ26_9MICC</name>
<feature type="transmembrane region" description="Helical" evidence="1">
    <location>
        <begin position="404"/>
        <end position="420"/>
    </location>
</feature>
<feature type="transmembrane region" description="Helical" evidence="1">
    <location>
        <begin position="378"/>
        <end position="398"/>
    </location>
</feature>
<feature type="transmembrane region" description="Helical" evidence="1">
    <location>
        <begin position="174"/>
        <end position="191"/>
    </location>
</feature>
<keyword evidence="1" id="KW-1133">Transmembrane helix</keyword>
<dbReference type="Proteomes" id="UP001236806">
    <property type="component" value="Unassembled WGS sequence"/>
</dbReference>
<evidence type="ECO:0000256" key="1">
    <source>
        <dbReference type="SAM" id="Phobius"/>
    </source>
</evidence>
<dbReference type="EMBL" id="JAUSXB010000001">
    <property type="protein sequence ID" value="MDQ0673961.1"/>
    <property type="molecule type" value="Genomic_DNA"/>
</dbReference>
<feature type="transmembrane region" description="Helical" evidence="1">
    <location>
        <begin position="334"/>
        <end position="357"/>
    </location>
</feature>
<keyword evidence="1" id="KW-0812">Transmembrane</keyword>
<evidence type="ECO:0000313" key="2">
    <source>
        <dbReference type="EMBL" id="MDQ0673961.1"/>
    </source>
</evidence>
<reference evidence="2 3" key="1">
    <citation type="submission" date="2023-07" db="EMBL/GenBank/DDBJ databases">
        <title>Comparative genomics of wheat-associated soil bacteria to identify genetic determinants of phenazine resistance.</title>
        <authorList>
            <person name="Mouncey N."/>
        </authorList>
    </citation>
    <scope>NUCLEOTIDE SEQUENCE [LARGE SCALE GENOMIC DNA]</scope>
    <source>
        <strain evidence="2 3">W1I3</strain>
    </source>
</reference>
<feature type="transmembrane region" description="Helical" evidence="1">
    <location>
        <begin position="57"/>
        <end position="75"/>
    </location>
</feature>
<accession>A0ABU0PJ26</accession>
<evidence type="ECO:0000313" key="3">
    <source>
        <dbReference type="Proteomes" id="UP001236806"/>
    </source>
</evidence>
<feature type="transmembrane region" description="Helical" evidence="1">
    <location>
        <begin position="148"/>
        <end position="167"/>
    </location>
</feature>
<dbReference type="RefSeq" id="WP_306635206.1">
    <property type="nucleotide sequence ID" value="NZ_JAUSXB010000001.1"/>
</dbReference>
<organism evidence="2 3">
    <name type="scientific">Pseudarthrobacter siccitolerans</name>
    <dbReference type="NCBI Taxonomy" id="861266"/>
    <lineage>
        <taxon>Bacteria</taxon>
        <taxon>Bacillati</taxon>
        <taxon>Actinomycetota</taxon>
        <taxon>Actinomycetes</taxon>
        <taxon>Micrococcales</taxon>
        <taxon>Micrococcaceae</taxon>
        <taxon>Pseudarthrobacter</taxon>
    </lineage>
</organism>
<evidence type="ECO:0008006" key="4">
    <source>
        <dbReference type="Google" id="ProtNLM"/>
    </source>
</evidence>
<keyword evidence="1" id="KW-0472">Membrane</keyword>
<protein>
    <recommendedName>
        <fullName evidence="4">O-Antigen Polymerase family protein</fullName>
    </recommendedName>
</protein>
<gene>
    <name evidence="2" type="ORF">QFZ36_001522</name>
</gene>
<feature type="transmembrane region" description="Helical" evidence="1">
    <location>
        <begin position="81"/>
        <end position="102"/>
    </location>
</feature>
<feature type="transmembrane region" description="Helical" evidence="1">
    <location>
        <begin position="122"/>
        <end position="142"/>
    </location>
</feature>